<feature type="compositionally biased region" description="Basic and acidic residues" evidence="1">
    <location>
        <begin position="35"/>
        <end position="53"/>
    </location>
</feature>
<organism evidence="2">
    <name type="scientific">Panicum hallii</name>
    <dbReference type="NCBI Taxonomy" id="206008"/>
    <lineage>
        <taxon>Eukaryota</taxon>
        <taxon>Viridiplantae</taxon>
        <taxon>Streptophyta</taxon>
        <taxon>Embryophyta</taxon>
        <taxon>Tracheophyta</taxon>
        <taxon>Spermatophyta</taxon>
        <taxon>Magnoliopsida</taxon>
        <taxon>Liliopsida</taxon>
        <taxon>Poales</taxon>
        <taxon>Poaceae</taxon>
        <taxon>PACMAD clade</taxon>
        <taxon>Panicoideae</taxon>
        <taxon>Panicodae</taxon>
        <taxon>Paniceae</taxon>
        <taxon>Panicinae</taxon>
        <taxon>Panicum</taxon>
        <taxon>Panicum sect. Panicum</taxon>
    </lineage>
</organism>
<dbReference type="EMBL" id="CM008052">
    <property type="protein sequence ID" value="PVH35746.1"/>
    <property type="molecule type" value="Genomic_DNA"/>
</dbReference>
<evidence type="ECO:0000256" key="1">
    <source>
        <dbReference type="SAM" id="MobiDB-lite"/>
    </source>
</evidence>
<protein>
    <submittedName>
        <fullName evidence="2">Uncharacterized protein</fullName>
    </submittedName>
</protein>
<reference evidence="2" key="1">
    <citation type="submission" date="2018-04" db="EMBL/GenBank/DDBJ databases">
        <title>WGS assembly of Panicum hallii.</title>
        <authorList>
            <person name="Lovell J."/>
            <person name="Jenkins J."/>
            <person name="Lowry D."/>
            <person name="Mamidi S."/>
            <person name="Sreedasyam A."/>
            <person name="Weng X."/>
            <person name="Barry K."/>
            <person name="Bonette J."/>
            <person name="Campitelli B."/>
            <person name="Daum C."/>
            <person name="Gordon S."/>
            <person name="Gould B."/>
            <person name="Lipzen A."/>
            <person name="Macqueen A."/>
            <person name="Palacio-Mejia J."/>
            <person name="Plott C."/>
            <person name="Shakirov E."/>
            <person name="Shu S."/>
            <person name="Yoshinaga Y."/>
            <person name="Zane M."/>
            <person name="Rokhsar D."/>
            <person name="Grimwood J."/>
            <person name="Schmutz J."/>
            <person name="Juenger T."/>
        </authorList>
    </citation>
    <scope>NUCLEOTIDE SEQUENCE [LARGE SCALE GENOMIC DNA]</scope>
    <source>
        <strain evidence="2">FIL2</strain>
    </source>
</reference>
<feature type="compositionally biased region" description="Polar residues" evidence="1">
    <location>
        <begin position="76"/>
        <end position="91"/>
    </location>
</feature>
<accession>A0A2T8IDL7</accession>
<evidence type="ECO:0000313" key="2">
    <source>
        <dbReference type="EMBL" id="PVH35746.1"/>
    </source>
</evidence>
<sequence length="152" mass="17005">MRRGGMSSGGGRSSLGYLFEPEETNPYHTTAKSNQETEKTTDTNRSSAKDENKMIGAEADQESPQLPPPKREVSNPILSSSRPPCNIYHTSQTDHRRGYAVHQEDRRRLGFCSERSMRNDCLDLVRANLQESMAACVCTDFLGFHHSIGKTI</sequence>
<feature type="region of interest" description="Disordered" evidence="1">
    <location>
        <begin position="1"/>
        <end position="98"/>
    </location>
</feature>
<gene>
    <name evidence="2" type="ORF">PAHAL_7G263400</name>
</gene>
<proteinExistence type="predicted"/>
<dbReference type="Proteomes" id="UP000243499">
    <property type="component" value="Chromosome 7"/>
</dbReference>
<name>A0A2T8IDL7_9POAL</name>
<feature type="compositionally biased region" description="Gly residues" evidence="1">
    <location>
        <begin position="1"/>
        <end position="13"/>
    </location>
</feature>
<dbReference type="AlphaFoldDB" id="A0A2T8IDL7"/>
<dbReference type="Gramene" id="PVH35746">
    <property type="protein sequence ID" value="PVH35746"/>
    <property type="gene ID" value="PAHAL_7G263400"/>
</dbReference>